<dbReference type="InParanoid" id="A0A286UJ63"/>
<feature type="region of interest" description="Disordered" evidence="1">
    <location>
        <begin position="50"/>
        <end position="75"/>
    </location>
</feature>
<proteinExistence type="predicted"/>
<protein>
    <submittedName>
        <fullName evidence="2">Uncharacterized protein</fullName>
    </submittedName>
</protein>
<keyword evidence="3" id="KW-1185">Reference proteome</keyword>
<feature type="compositionally biased region" description="Basic and acidic residues" evidence="1">
    <location>
        <begin position="66"/>
        <end position="75"/>
    </location>
</feature>
<reference evidence="2 3" key="1">
    <citation type="journal article" date="2017" name="Mol. Ecol.">
        <title>Comparative and population genomic landscape of Phellinus noxius: A hypervariable fungus causing root rot in trees.</title>
        <authorList>
            <person name="Chung C.L."/>
            <person name="Lee T.J."/>
            <person name="Akiba M."/>
            <person name="Lee H.H."/>
            <person name="Kuo T.H."/>
            <person name="Liu D."/>
            <person name="Ke H.M."/>
            <person name="Yokoi T."/>
            <person name="Roa M.B."/>
            <person name="Lu M.J."/>
            <person name="Chang Y.Y."/>
            <person name="Ann P.J."/>
            <person name="Tsai J.N."/>
            <person name="Chen C.Y."/>
            <person name="Tzean S.S."/>
            <person name="Ota Y."/>
            <person name="Hattori T."/>
            <person name="Sahashi N."/>
            <person name="Liou R.F."/>
            <person name="Kikuchi T."/>
            <person name="Tsai I.J."/>
        </authorList>
    </citation>
    <scope>NUCLEOTIDE SEQUENCE [LARGE SCALE GENOMIC DNA]</scope>
    <source>
        <strain evidence="2 3">FFPRI411160</strain>
    </source>
</reference>
<accession>A0A286UJ63</accession>
<name>A0A286UJ63_9AGAM</name>
<dbReference type="AlphaFoldDB" id="A0A286UJ63"/>
<evidence type="ECO:0000256" key="1">
    <source>
        <dbReference type="SAM" id="MobiDB-lite"/>
    </source>
</evidence>
<dbReference type="Proteomes" id="UP000217199">
    <property type="component" value="Unassembled WGS sequence"/>
</dbReference>
<dbReference type="OrthoDB" id="5314275at2759"/>
<feature type="region of interest" description="Disordered" evidence="1">
    <location>
        <begin position="232"/>
        <end position="255"/>
    </location>
</feature>
<comment type="caution">
    <text evidence="2">The sequence shown here is derived from an EMBL/GenBank/DDBJ whole genome shotgun (WGS) entry which is preliminary data.</text>
</comment>
<gene>
    <name evidence="2" type="ORF">PNOK_0447300</name>
</gene>
<evidence type="ECO:0000313" key="2">
    <source>
        <dbReference type="EMBL" id="PAV19539.1"/>
    </source>
</evidence>
<organism evidence="2 3">
    <name type="scientific">Pyrrhoderma noxium</name>
    <dbReference type="NCBI Taxonomy" id="2282107"/>
    <lineage>
        <taxon>Eukaryota</taxon>
        <taxon>Fungi</taxon>
        <taxon>Dikarya</taxon>
        <taxon>Basidiomycota</taxon>
        <taxon>Agaricomycotina</taxon>
        <taxon>Agaricomycetes</taxon>
        <taxon>Hymenochaetales</taxon>
        <taxon>Hymenochaetaceae</taxon>
        <taxon>Pyrrhoderma</taxon>
    </lineage>
</organism>
<feature type="compositionally biased region" description="Low complexity" evidence="1">
    <location>
        <begin position="323"/>
        <end position="339"/>
    </location>
</feature>
<sequence length="466" mass="51674">MIVLQDLDKPQAPQSPVTVFYASASHPTMTNLNDNDLPPAYEEGLISTINTDVREKDTPNTAQNEDAGRKTADRDALGDYRAAFSRPMPSFVTSRNSEARSSVPFQPLIHHSKSNYLEDGFYPVPPPTDIQPHPFTVRDVTEHDWTKFLNDLRLSARVTDSQKATNSPHESNQRLNFFQSLGATIRSISANSPGKQAELDSRGPGSLVDLWNRNFFHHRGLEVVLARGSRRLSGDRSKIPPDFRPNTWPIPSTPPIPRIPSVPPIPTMAPHGIPPPTIPPMPHCQMPRIPHVPAGPEILLASTGQHNGPSTGGIYTAGDQRSRSSVSVSTISSESSVSSSEHEYPQHYAPSPGTHIASREQRRAEKRARRLERRIKRKESRATRKQARCARKLAKLEARMGHGVGGSTRVPEVRNGGSTNPSEVLQAIQLKKTKSTCDLWVAIITYVKLYRTQLDFWPVLLQLNGI</sequence>
<dbReference type="STRING" id="2282107.A0A286UJ63"/>
<feature type="compositionally biased region" description="Basic and acidic residues" evidence="1">
    <location>
        <begin position="232"/>
        <end position="241"/>
    </location>
</feature>
<dbReference type="EMBL" id="NBII01000004">
    <property type="protein sequence ID" value="PAV19539.1"/>
    <property type="molecule type" value="Genomic_DNA"/>
</dbReference>
<dbReference type="InterPro" id="IPR028018">
    <property type="entry name" value="DUF4646"/>
</dbReference>
<feature type="region of interest" description="Disordered" evidence="1">
    <location>
        <begin position="315"/>
        <end position="386"/>
    </location>
</feature>
<feature type="compositionally biased region" description="Basic residues" evidence="1">
    <location>
        <begin position="364"/>
        <end position="386"/>
    </location>
</feature>
<evidence type="ECO:0000313" key="3">
    <source>
        <dbReference type="Proteomes" id="UP000217199"/>
    </source>
</evidence>
<dbReference type="Pfam" id="PF15496">
    <property type="entry name" value="DUF4646"/>
    <property type="match status" value="1"/>
</dbReference>